<organism evidence="3 4">
    <name type="scientific">Coleophoma cylindrospora</name>
    <dbReference type="NCBI Taxonomy" id="1849047"/>
    <lineage>
        <taxon>Eukaryota</taxon>
        <taxon>Fungi</taxon>
        <taxon>Dikarya</taxon>
        <taxon>Ascomycota</taxon>
        <taxon>Pezizomycotina</taxon>
        <taxon>Leotiomycetes</taxon>
        <taxon>Helotiales</taxon>
        <taxon>Dermateaceae</taxon>
        <taxon>Coleophoma</taxon>
    </lineage>
</organism>
<dbReference type="SUPFAM" id="SSF69065">
    <property type="entry name" value="RNase III domain-like"/>
    <property type="match status" value="1"/>
</dbReference>
<evidence type="ECO:0000256" key="1">
    <source>
        <dbReference type="ARBA" id="ARBA00022801"/>
    </source>
</evidence>
<dbReference type="Gene3D" id="1.10.1520.10">
    <property type="entry name" value="Ribonuclease III domain"/>
    <property type="match status" value="1"/>
</dbReference>
<dbReference type="PROSITE" id="PS50142">
    <property type="entry name" value="RNASE_3_2"/>
    <property type="match status" value="1"/>
</dbReference>
<dbReference type="OrthoDB" id="67027at2759"/>
<dbReference type="Pfam" id="PF00636">
    <property type="entry name" value="Ribonuclease_3"/>
    <property type="match status" value="1"/>
</dbReference>
<sequence>MSFLKQSPLPTIRTLYHISTSRISVSSLDHLRLSHNSTLPLRTLSLTNSQSYSVRRCYADLVGNNEPESAKSTAPKSYVLPTEASVITGILKKDLAIDNIEKMTGHVFNDKQILLDALDPSHKNIVGTIERHVRWENHMRPIPSVVRVLRKRDGDQYLSVLVPTRKLLFARFFDINERITFCSVYAQQISNQWRTIRLTGKDIGVDAPPERLLSKLGHVLPAVAILQAVFKDAGLDGLRTVSANLGLGSVEIEGAKAEKKSSKEDPTQPIVGEPLGKQSAITEVQTLLGYKFKRPELLWEALVVRKNLRLALVGDSVLKTELRTKWYFTGNTDRRPGALATVDYSSTNEFLALQGRKTGIHRFLLHSNNAIGKGINDQNIADGMEAIIGAIHLDPKQKNMQEIMSNLGIFRYMDQVYPADVEERIILQNNGLGIPFPPPETEIPGRKPLPLNDFHSKKSLKAQLKEAIQTTAVEQPPSAIQHR</sequence>
<protein>
    <recommendedName>
        <fullName evidence="2">RNase III domain-containing protein</fullName>
    </recommendedName>
</protein>
<dbReference type="PANTHER" id="PTHR14950">
    <property type="entry name" value="DICER-RELATED"/>
    <property type="match status" value="1"/>
</dbReference>
<comment type="caution">
    <text evidence="3">The sequence shown here is derived from an EMBL/GenBank/DDBJ whole genome shotgun (WGS) entry which is preliminary data.</text>
</comment>
<gene>
    <name evidence="3" type="ORF">BP6252_03824</name>
</gene>
<dbReference type="CDD" id="cd00593">
    <property type="entry name" value="RIBOc"/>
    <property type="match status" value="1"/>
</dbReference>
<keyword evidence="1" id="KW-0378">Hydrolase</keyword>
<accession>A0A3D8S8P1</accession>
<dbReference type="AlphaFoldDB" id="A0A3D8S8P1"/>
<keyword evidence="4" id="KW-1185">Reference proteome</keyword>
<evidence type="ECO:0000259" key="2">
    <source>
        <dbReference type="PROSITE" id="PS50142"/>
    </source>
</evidence>
<dbReference type="InterPro" id="IPR000999">
    <property type="entry name" value="RNase_III_dom"/>
</dbReference>
<dbReference type="Proteomes" id="UP000256645">
    <property type="component" value="Unassembled WGS sequence"/>
</dbReference>
<dbReference type="InterPro" id="IPR036389">
    <property type="entry name" value="RNase_III_sf"/>
</dbReference>
<proteinExistence type="predicted"/>
<evidence type="ECO:0000313" key="3">
    <source>
        <dbReference type="EMBL" id="RDW82712.1"/>
    </source>
</evidence>
<dbReference type="GO" id="GO:0006396">
    <property type="term" value="P:RNA processing"/>
    <property type="evidence" value="ECO:0007669"/>
    <property type="project" value="InterPro"/>
</dbReference>
<evidence type="ECO:0000313" key="4">
    <source>
        <dbReference type="Proteomes" id="UP000256645"/>
    </source>
</evidence>
<dbReference type="GO" id="GO:0004525">
    <property type="term" value="F:ribonuclease III activity"/>
    <property type="evidence" value="ECO:0007669"/>
    <property type="project" value="InterPro"/>
</dbReference>
<dbReference type="EMBL" id="PDLM01000003">
    <property type="protein sequence ID" value="RDW82712.1"/>
    <property type="molecule type" value="Genomic_DNA"/>
</dbReference>
<feature type="domain" description="RNase III" evidence="2">
    <location>
        <begin position="309"/>
        <end position="396"/>
    </location>
</feature>
<name>A0A3D8S8P1_9HELO</name>
<reference evidence="3 4" key="1">
    <citation type="journal article" date="2018" name="IMA Fungus">
        <title>IMA Genome-F 9: Draft genome sequence of Annulohypoxylon stygium, Aspergillus mulundensis, Berkeleyomyces basicola (syn. Thielaviopsis basicola), Ceratocystis smalleyi, two Cercospora beticola strains, Coleophoma cylindrospora, Fusarium fracticaudum, Phialophora cf. hyalina, and Morchella septimelata.</title>
        <authorList>
            <person name="Wingfield B.D."/>
            <person name="Bills G.F."/>
            <person name="Dong Y."/>
            <person name="Huang W."/>
            <person name="Nel W.J."/>
            <person name="Swalarsk-Parry B.S."/>
            <person name="Vaghefi N."/>
            <person name="Wilken P.M."/>
            <person name="An Z."/>
            <person name="de Beer Z.W."/>
            <person name="De Vos L."/>
            <person name="Chen L."/>
            <person name="Duong T.A."/>
            <person name="Gao Y."/>
            <person name="Hammerbacher A."/>
            <person name="Kikkert J.R."/>
            <person name="Li Y."/>
            <person name="Li H."/>
            <person name="Li K."/>
            <person name="Li Q."/>
            <person name="Liu X."/>
            <person name="Ma X."/>
            <person name="Naidoo K."/>
            <person name="Pethybridge S.J."/>
            <person name="Sun J."/>
            <person name="Steenkamp E.T."/>
            <person name="van der Nest M.A."/>
            <person name="van Wyk S."/>
            <person name="Wingfield M.J."/>
            <person name="Xiong C."/>
            <person name="Yue Q."/>
            <person name="Zhang X."/>
        </authorList>
    </citation>
    <scope>NUCLEOTIDE SEQUENCE [LARGE SCALE GENOMIC DNA]</scope>
    <source>
        <strain evidence="3 4">BP6252</strain>
    </source>
</reference>